<proteinExistence type="predicted"/>
<dbReference type="Pfam" id="PF04844">
    <property type="entry name" value="Ovate"/>
    <property type="match status" value="1"/>
</dbReference>
<dbReference type="InterPro" id="IPR038933">
    <property type="entry name" value="Ovate"/>
</dbReference>
<keyword evidence="8" id="KW-0812">Transmembrane</keyword>
<evidence type="ECO:0000256" key="2">
    <source>
        <dbReference type="ARBA" id="ARBA00022491"/>
    </source>
</evidence>
<keyword evidence="5 6" id="KW-0539">Nucleus</keyword>
<keyword evidence="2 6" id="KW-0678">Repressor</keyword>
<comment type="subcellular location">
    <subcellularLocation>
        <location evidence="1 6">Nucleus</location>
    </subcellularLocation>
</comment>
<dbReference type="PANTHER" id="PTHR33057">
    <property type="entry name" value="TRANSCRIPTION REPRESSOR OFP7-RELATED"/>
    <property type="match status" value="1"/>
</dbReference>
<dbReference type="InterPro" id="IPR006458">
    <property type="entry name" value="Ovate_C"/>
</dbReference>
<feature type="region of interest" description="Disordered" evidence="7">
    <location>
        <begin position="165"/>
        <end position="207"/>
    </location>
</feature>
<sequence>MGKRSSRVVDLIDYDEYDPTELGLNTIKPAADVIPYSKRRIPWWKKFLARPLPELSTNGITINEDQFLAPKPAPSSTLNVGKFKKFFRRFIALIISIRFLPLQSLFFQPFMVVALLNSDYLIRILIMSPFKGKKFLKNLTTHLGLGCGCSSTNNSNNIAHVYEPKPILPIPKPKPKPKPKPRSSTFSSSNDRSETCTSTSSVVSSGPSNWHNCNQIIETMNASASASASRRWNNSCSSTSISTTAVLMDSENPYEDFQKSMLEMIMENQIYCADELFQLLHCFLRLNSPTHHHLILCAFFQVSQYAIVSSSISK</sequence>
<protein>
    <recommendedName>
        <fullName evidence="6">Transcription repressor</fullName>
    </recommendedName>
    <alternativeName>
        <fullName evidence="6">Ovate family protein</fullName>
    </alternativeName>
</protein>
<evidence type="ECO:0000313" key="10">
    <source>
        <dbReference type="Proteomes" id="UP000813463"/>
    </source>
</evidence>
<gene>
    <name evidence="11" type="primary">LOC130461389</name>
</gene>
<name>A0ABM3QQ10_SPIOL</name>
<reference evidence="11" key="2">
    <citation type="submission" date="2025-08" db="UniProtKB">
        <authorList>
            <consortium name="RefSeq"/>
        </authorList>
    </citation>
    <scope>IDENTIFICATION</scope>
    <source>
        <tissue evidence="11">Leaf</tissue>
    </source>
</reference>
<evidence type="ECO:0000256" key="1">
    <source>
        <dbReference type="ARBA" id="ARBA00004123"/>
    </source>
</evidence>
<comment type="function">
    <text evidence="6">Transcriptional repressor that regulates multiple aspects of plant growth and development.</text>
</comment>
<keyword evidence="3 6" id="KW-0805">Transcription regulation</keyword>
<feature type="domain" description="OVATE" evidence="9">
    <location>
        <begin position="246"/>
        <end position="305"/>
    </location>
</feature>
<evidence type="ECO:0000259" key="9">
    <source>
        <dbReference type="PROSITE" id="PS51754"/>
    </source>
</evidence>
<evidence type="ECO:0000256" key="8">
    <source>
        <dbReference type="SAM" id="Phobius"/>
    </source>
</evidence>
<dbReference type="RefSeq" id="XP_056685456.1">
    <property type="nucleotide sequence ID" value="XM_056829478.1"/>
</dbReference>
<evidence type="ECO:0000256" key="7">
    <source>
        <dbReference type="SAM" id="MobiDB-lite"/>
    </source>
</evidence>
<feature type="transmembrane region" description="Helical" evidence="8">
    <location>
        <begin position="86"/>
        <end position="101"/>
    </location>
</feature>
<evidence type="ECO:0000256" key="3">
    <source>
        <dbReference type="ARBA" id="ARBA00023015"/>
    </source>
</evidence>
<dbReference type="PANTHER" id="PTHR33057:SF224">
    <property type="entry name" value="TRANSCRIPTION REPRESSOR"/>
    <property type="match status" value="1"/>
</dbReference>
<evidence type="ECO:0000256" key="5">
    <source>
        <dbReference type="ARBA" id="ARBA00023242"/>
    </source>
</evidence>
<evidence type="ECO:0000256" key="6">
    <source>
        <dbReference type="RuleBase" id="RU367028"/>
    </source>
</evidence>
<dbReference type="NCBIfam" id="TIGR01568">
    <property type="entry name" value="A_thal_3678"/>
    <property type="match status" value="1"/>
</dbReference>
<evidence type="ECO:0000256" key="4">
    <source>
        <dbReference type="ARBA" id="ARBA00023163"/>
    </source>
</evidence>
<keyword evidence="10" id="KW-1185">Reference proteome</keyword>
<reference evidence="10" key="1">
    <citation type="journal article" date="2021" name="Nat. Commun.">
        <title>Genomic analyses provide insights into spinach domestication and the genetic basis of agronomic traits.</title>
        <authorList>
            <person name="Cai X."/>
            <person name="Sun X."/>
            <person name="Xu C."/>
            <person name="Sun H."/>
            <person name="Wang X."/>
            <person name="Ge C."/>
            <person name="Zhang Z."/>
            <person name="Wang Q."/>
            <person name="Fei Z."/>
            <person name="Jiao C."/>
            <person name="Wang Q."/>
        </authorList>
    </citation>
    <scope>NUCLEOTIDE SEQUENCE [LARGE SCALE GENOMIC DNA]</scope>
    <source>
        <strain evidence="10">cv. Varoflay</strain>
    </source>
</reference>
<keyword evidence="4 6" id="KW-0804">Transcription</keyword>
<dbReference type="GeneID" id="130461389"/>
<organism evidence="10 11">
    <name type="scientific">Spinacia oleracea</name>
    <name type="common">Spinach</name>
    <dbReference type="NCBI Taxonomy" id="3562"/>
    <lineage>
        <taxon>Eukaryota</taxon>
        <taxon>Viridiplantae</taxon>
        <taxon>Streptophyta</taxon>
        <taxon>Embryophyta</taxon>
        <taxon>Tracheophyta</taxon>
        <taxon>Spermatophyta</taxon>
        <taxon>Magnoliopsida</taxon>
        <taxon>eudicotyledons</taxon>
        <taxon>Gunneridae</taxon>
        <taxon>Pentapetalae</taxon>
        <taxon>Caryophyllales</taxon>
        <taxon>Chenopodiaceae</taxon>
        <taxon>Chenopodioideae</taxon>
        <taxon>Anserineae</taxon>
        <taxon>Spinacia</taxon>
    </lineage>
</organism>
<keyword evidence="8" id="KW-0472">Membrane</keyword>
<evidence type="ECO:0000313" key="11">
    <source>
        <dbReference type="RefSeq" id="XP_056685456.1"/>
    </source>
</evidence>
<dbReference type="Proteomes" id="UP000813463">
    <property type="component" value="Chromosome 5"/>
</dbReference>
<accession>A0ABM3QQ10</accession>
<dbReference type="PROSITE" id="PS51754">
    <property type="entry name" value="OVATE"/>
    <property type="match status" value="1"/>
</dbReference>
<keyword evidence="8" id="KW-1133">Transmembrane helix</keyword>